<comment type="catalytic activity">
    <reaction evidence="1">
        <text>ATP + protein L-histidine = ADP + protein N-phospho-L-histidine.</text>
        <dbReference type="EC" id="2.7.13.3"/>
    </reaction>
</comment>
<dbReference type="EMBL" id="JQCP01000003">
    <property type="protein sequence ID" value="KRO01986.1"/>
    <property type="molecule type" value="Genomic_DNA"/>
</dbReference>
<sequence>MNFFIYLKNRTIAILAILAMSIVLFATLYIAGVTPFIIWYSICLIVIVSFVGLIADYLHRFGFYKRLSQDLKAMDVNAFLTPSMSAAPTTYEEQLFYEALKAMSKSMADRLAKNRAASREYREYIEMWVHEIKTPISAAHLIAQNNPGQATDAMDLQLSKVESLVEQALFYARGAALDRDFSIRSVRLESVVRAALRANARALIDAGVVPHLEHLAYCVKADPKWLEFILSQLLINAAKYRREDLAPGEAEVKISADQKEVSAGTYVTSLTVFDNGIGIPAQDIPRVFDKAFTGENGRKYAKSTGIGLYLVHQLCTKMGLSVAVSSEVGVGTAVTITFSESMADLLAR</sequence>
<evidence type="ECO:0000256" key="2">
    <source>
        <dbReference type="ARBA" id="ARBA00004651"/>
    </source>
</evidence>
<dbReference type="PANTHER" id="PTHR45453:SF2">
    <property type="entry name" value="HISTIDINE KINASE"/>
    <property type="match status" value="1"/>
</dbReference>
<feature type="transmembrane region" description="Helical" evidence="12">
    <location>
        <begin position="37"/>
        <end position="58"/>
    </location>
</feature>
<feature type="transmembrane region" description="Helical" evidence="12">
    <location>
        <begin position="12"/>
        <end position="31"/>
    </location>
</feature>
<keyword evidence="15" id="KW-1185">Reference proteome</keyword>
<protein>
    <recommendedName>
        <fullName evidence="11">Sensor-like histidine kinase SenX3</fullName>
        <ecNumber evidence="3">2.7.13.3</ecNumber>
    </recommendedName>
</protein>
<feature type="domain" description="Histidine kinase" evidence="13">
    <location>
        <begin position="127"/>
        <end position="342"/>
    </location>
</feature>
<keyword evidence="4" id="KW-1003">Cell membrane</keyword>
<dbReference type="SMART" id="SM00387">
    <property type="entry name" value="HATPase_c"/>
    <property type="match status" value="1"/>
</dbReference>
<organism evidence="14 15">
    <name type="scientific">Lancefieldella rimae</name>
    <dbReference type="NCBI Taxonomy" id="1383"/>
    <lineage>
        <taxon>Bacteria</taxon>
        <taxon>Bacillati</taxon>
        <taxon>Actinomycetota</taxon>
        <taxon>Coriobacteriia</taxon>
        <taxon>Coriobacteriales</taxon>
        <taxon>Atopobiaceae</taxon>
        <taxon>Lancefieldella</taxon>
    </lineage>
</organism>
<keyword evidence="5" id="KW-0808">Transferase</keyword>
<evidence type="ECO:0000313" key="14">
    <source>
        <dbReference type="EMBL" id="KRO01986.1"/>
    </source>
</evidence>
<evidence type="ECO:0000256" key="5">
    <source>
        <dbReference type="ARBA" id="ARBA00022679"/>
    </source>
</evidence>
<evidence type="ECO:0000256" key="10">
    <source>
        <dbReference type="ARBA" id="ARBA00023136"/>
    </source>
</evidence>
<evidence type="ECO:0000256" key="9">
    <source>
        <dbReference type="ARBA" id="ARBA00023012"/>
    </source>
</evidence>
<evidence type="ECO:0000256" key="8">
    <source>
        <dbReference type="ARBA" id="ARBA00022989"/>
    </source>
</evidence>
<gene>
    <name evidence="14" type="ORF">IV60_GL001237</name>
</gene>
<dbReference type="SUPFAM" id="SSF55874">
    <property type="entry name" value="ATPase domain of HSP90 chaperone/DNA topoisomerase II/histidine kinase"/>
    <property type="match status" value="1"/>
</dbReference>
<comment type="subcellular location">
    <subcellularLocation>
        <location evidence="2">Cell membrane</location>
        <topology evidence="2">Multi-pass membrane protein</topology>
    </subcellularLocation>
</comment>
<dbReference type="Pfam" id="PF02518">
    <property type="entry name" value="HATPase_c"/>
    <property type="match status" value="1"/>
</dbReference>
<dbReference type="PRINTS" id="PR00344">
    <property type="entry name" value="BCTRLSENSOR"/>
</dbReference>
<dbReference type="InterPro" id="IPR005467">
    <property type="entry name" value="His_kinase_dom"/>
</dbReference>
<evidence type="ECO:0000313" key="15">
    <source>
        <dbReference type="Proteomes" id="UP000051927"/>
    </source>
</evidence>
<proteinExistence type="predicted"/>
<evidence type="ECO:0000256" key="1">
    <source>
        <dbReference type="ARBA" id="ARBA00000085"/>
    </source>
</evidence>
<dbReference type="PANTHER" id="PTHR45453">
    <property type="entry name" value="PHOSPHATE REGULON SENSOR PROTEIN PHOR"/>
    <property type="match status" value="1"/>
</dbReference>
<dbReference type="InterPro" id="IPR050351">
    <property type="entry name" value="BphY/WalK/GraS-like"/>
</dbReference>
<dbReference type="Gene3D" id="3.30.565.10">
    <property type="entry name" value="Histidine kinase-like ATPase, C-terminal domain"/>
    <property type="match status" value="1"/>
</dbReference>
<comment type="caution">
    <text evidence="14">The sequence shown here is derived from an EMBL/GenBank/DDBJ whole genome shotgun (WGS) entry which is preliminary data.</text>
</comment>
<evidence type="ECO:0000256" key="7">
    <source>
        <dbReference type="ARBA" id="ARBA00022777"/>
    </source>
</evidence>
<keyword evidence="9" id="KW-0902">Two-component regulatory system</keyword>
<reference evidence="14 15" key="1">
    <citation type="journal article" date="2015" name="Genome Announc.">
        <title>Expanding the biotechnology potential of lactobacilli through comparative genomics of 213 strains and associated genera.</title>
        <authorList>
            <person name="Sun Z."/>
            <person name="Harris H.M."/>
            <person name="McCann A."/>
            <person name="Guo C."/>
            <person name="Argimon S."/>
            <person name="Zhang W."/>
            <person name="Yang X."/>
            <person name="Jeffery I.B."/>
            <person name="Cooney J.C."/>
            <person name="Kagawa T.F."/>
            <person name="Liu W."/>
            <person name="Song Y."/>
            <person name="Salvetti E."/>
            <person name="Wrobel A."/>
            <person name="Rasinkangas P."/>
            <person name="Parkhill J."/>
            <person name="Rea M.C."/>
            <person name="O'Sullivan O."/>
            <person name="Ritari J."/>
            <person name="Douillard F.P."/>
            <person name="Paul Ross R."/>
            <person name="Yang R."/>
            <person name="Briner A.E."/>
            <person name="Felis G.E."/>
            <person name="de Vos W.M."/>
            <person name="Barrangou R."/>
            <person name="Klaenhammer T.R."/>
            <person name="Caufield P.W."/>
            <person name="Cui Y."/>
            <person name="Zhang H."/>
            <person name="O'Toole P.W."/>
        </authorList>
    </citation>
    <scope>NUCLEOTIDE SEQUENCE [LARGE SCALE GENOMIC DNA]</scope>
    <source>
        <strain evidence="14 15">DSM 7090</strain>
    </source>
</reference>
<evidence type="ECO:0000256" key="6">
    <source>
        <dbReference type="ARBA" id="ARBA00022692"/>
    </source>
</evidence>
<dbReference type="InterPro" id="IPR036890">
    <property type="entry name" value="HATPase_C_sf"/>
</dbReference>
<dbReference type="RefSeq" id="WP_003150158.1">
    <property type="nucleotide sequence ID" value="NZ_JQCP01000003.1"/>
</dbReference>
<keyword evidence="10 12" id="KW-0472">Membrane</keyword>
<keyword evidence="7 14" id="KW-0418">Kinase</keyword>
<accession>A0ABR5Q020</accession>
<evidence type="ECO:0000256" key="3">
    <source>
        <dbReference type="ARBA" id="ARBA00012438"/>
    </source>
</evidence>
<dbReference type="InterPro" id="IPR003594">
    <property type="entry name" value="HATPase_dom"/>
</dbReference>
<name>A0ABR5Q020_9ACTN</name>
<keyword evidence="8 12" id="KW-1133">Transmembrane helix</keyword>
<dbReference type="InterPro" id="IPR004358">
    <property type="entry name" value="Sig_transdc_His_kin-like_C"/>
</dbReference>
<dbReference type="GeneID" id="84905113"/>
<evidence type="ECO:0000256" key="11">
    <source>
        <dbReference type="ARBA" id="ARBA00039401"/>
    </source>
</evidence>
<keyword evidence="6 12" id="KW-0812">Transmembrane</keyword>
<dbReference type="EC" id="2.7.13.3" evidence="3"/>
<dbReference type="PROSITE" id="PS50109">
    <property type="entry name" value="HIS_KIN"/>
    <property type="match status" value="1"/>
</dbReference>
<dbReference type="Proteomes" id="UP000051927">
    <property type="component" value="Unassembled WGS sequence"/>
</dbReference>
<dbReference type="GO" id="GO:0016301">
    <property type="term" value="F:kinase activity"/>
    <property type="evidence" value="ECO:0007669"/>
    <property type="project" value="UniProtKB-KW"/>
</dbReference>
<evidence type="ECO:0000259" key="13">
    <source>
        <dbReference type="PROSITE" id="PS50109"/>
    </source>
</evidence>
<evidence type="ECO:0000256" key="12">
    <source>
        <dbReference type="SAM" id="Phobius"/>
    </source>
</evidence>
<evidence type="ECO:0000256" key="4">
    <source>
        <dbReference type="ARBA" id="ARBA00022475"/>
    </source>
</evidence>